<feature type="transmembrane region" description="Helical" evidence="16">
    <location>
        <begin position="20"/>
        <end position="46"/>
    </location>
</feature>
<dbReference type="SUPFAM" id="SSF53187">
    <property type="entry name" value="Zn-dependent exopeptidases"/>
    <property type="match status" value="1"/>
</dbReference>
<evidence type="ECO:0000256" key="6">
    <source>
        <dbReference type="ARBA" id="ARBA00022554"/>
    </source>
</evidence>
<dbReference type="EMBL" id="JAKWBI020000157">
    <property type="protein sequence ID" value="KAJ2901312.1"/>
    <property type="molecule type" value="Genomic_DNA"/>
</dbReference>
<keyword evidence="6" id="KW-0926">Vacuole</keyword>
<keyword evidence="16" id="KW-0812">Transmembrane</keyword>
<organism evidence="18 19">
    <name type="scientific">Zalerion maritima</name>
    <dbReference type="NCBI Taxonomy" id="339359"/>
    <lineage>
        <taxon>Eukaryota</taxon>
        <taxon>Fungi</taxon>
        <taxon>Dikarya</taxon>
        <taxon>Ascomycota</taxon>
        <taxon>Pezizomycotina</taxon>
        <taxon>Sordariomycetes</taxon>
        <taxon>Lulworthiomycetidae</taxon>
        <taxon>Lulworthiales</taxon>
        <taxon>Lulworthiaceae</taxon>
        <taxon>Zalerion</taxon>
    </lineage>
</organism>
<accession>A0AAD5WRK0</accession>
<protein>
    <recommendedName>
        <fullName evidence="13">Inactive metallocarboxypeptidase ECM14</fullName>
    </recommendedName>
    <alternativeName>
        <fullName evidence="14">Inactive metallocarboxypeptidase ecm14</fullName>
    </alternativeName>
</protein>
<reference evidence="18" key="1">
    <citation type="submission" date="2022-07" db="EMBL/GenBank/DDBJ databases">
        <title>Draft genome sequence of Zalerion maritima ATCC 34329, a (micro)plastics degrading marine fungus.</title>
        <authorList>
            <person name="Paco A."/>
            <person name="Goncalves M.F.M."/>
            <person name="Rocha-Santos T.A.P."/>
            <person name="Alves A."/>
        </authorList>
    </citation>
    <scope>NUCLEOTIDE SEQUENCE</scope>
    <source>
        <strain evidence="18">ATCC 34329</strain>
    </source>
</reference>
<evidence type="ECO:0000256" key="5">
    <source>
        <dbReference type="ARBA" id="ARBA00022525"/>
    </source>
</evidence>
<evidence type="ECO:0000259" key="17">
    <source>
        <dbReference type="PROSITE" id="PS52035"/>
    </source>
</evidence>
<dbReference type="Gene3D" id="3.40.630.10">
    <property type="entry name" value="Zn peptidases"/>
    <property type="match status" value="1"/>
</dbReference>
<evidence type="ECO:0000256" key="9">
    <source>
        <dbReference type="ARBA" id="ARBA00022833"/>
    </source>
</evidence>
<dbReference type="GO" id="GO:0008270">
    <property type="term" value="F:zinc ion binding"/>
    <property type="evidence" value="ECO:0007669"/>
    <property type="project" value="InterPro"/>
</dbReference>
<comment type="cofactor">
    <cofactor evidence="1">
        <name>Zn(2+)</name>
        <dbReference type="ChEBI" id="CHEBI:29105"/>
    </cofactor>
</comment>
<sequence length="562" mass="62912">MATSRPSHRSNLRRRASNRLTLAAIVIVSVILCSILLVIFTIPGGLSSSTHRNVDSPLFPGLVSVRDYFIGLVFGHPPKRRQRGSPSTGVPEFTVNKYHKHIVARFNVTTTKEASALNKVIDTMFLDVWAATPQYVDVRVRKFDFDAVLGLLPSSLVDSHQRIIPDLVAASAATYPAPGSNNIPDLSISNSRPSRLSSLSKDIDNMFFQDYQPLSVVVPWMRLLQAMFPDLVEVIKIGTSYEGRDINGLRIGIRNKNLPSNDDDDPRRKAIIITGGVHAREWISTTSVNYAAWSMVTSYNKDSIITKMLQTFDTIFIPALNPDGVEYTWNTDRLWRKSRQHTNLRWCRGLDLDRAFGYQWTAKSDPCSESYGGDEPFEAVEALQFAEWAKNEATTNNIKFVGMLDLHSYSQQVLFPFSYTCNIEPPNLENLEELGIGLVKAIRLTSGESYSLASACEGVTAGEREPGTDAPRVEAGGGSAMDWFYHELGIRFNYQIKLRDTGNYGFLLPKEQIVPTGEEVFHAMKYFGDFLMGNNGIESLYEGEEGRAGEKIEIEIDELELR</sequence>
<proteinExistence type="inferred from homology"/>
<dbReference type="InterPro" id="IPR000834">
    <property type="entry name" value="Peptidase_M14"/>
</dbReference>
<keyword evidence="16" id="KW-0472">Membrane</keyword>
<keyword evidence="9" id="KW-0862">Zinc</keyword>
<dbReference type="Pfam" id="PF00246">
    <property type="entry name" value="Peptidase_M14"/>
    <property type="match status" value="1"/>
</dbReference>
<dbReference type="PRINTS" id="PR00765">
    <property type="entry name" value="CRBOXYPTASEA"/>
</dbReference>
<dbReference type="InterPro" id="IPR057246">
    <property type="entry name" value="CARBOXYPEPT_ZN_1"/>
</dbReference>
<dbReference type="PANTHER" id="PTHR11705:SF147">
    <property type="entry name" value="INACTIVE METALLOCARBOXYPEPTIDASE ECM14"/>
    <property type="match status" value="1"/>
</dbReference>
<evidence type="ECO:0000256" key="2">
    <source>
        <dbReference type="ARBA" id="ARBA00004116"/>
    </source>
</evidence>
<dbReference type="GO" id="GO:0004181">
    <property type="term" value="F:metallocarboxypeptidase activity"/>
    <property type="evidence" value="ECO:0007669"/>
    <property type="project" value="InterPro"/>
</dbReference>
<dbReference type="PROSITE" id="PS00132">
    <property type="entry name" value="CARBOXYPEPT_ZN_1"/>
    <property type="match status" value="1"/>
</dbReference>
<evidence type="ECO:0000256" key="4">
    <source>
        <dbReference type="ARBA" id="ARBA00005988"/>
    </source>
</evidence>
<evidence type="ECO:0000256" key="10">
    <source>
        <dbReference type="ARBA" id="ARBA00023157"/>
    </source>
</evidence>
<dbReference type="GO" id="GO:0006508">
    <property type="term" value="P:proteolysis"/>
    <property type="evidence" value="ECO:0007669"/>
    <property type="project" value="InterPro"/>
</dbReference>
<dbReference type="Proteomes" id="UP001201980">
    <property type="component" value="Unassembled WGS sequence"/>
</dbReference>
<comment type="function">
    <text evidence="12">Inactive carboxypeptidase that may play a role in cell wall organization and biogenesis.</text>
</comment>
<keyword evidence="18" id="KW-0121">Carboxypeptidase</keyword>
<evidence type="ECO:0000256" key="14">
    <source>
        <dbReference type="ARBA" id="ARBA00026213"/>
    </source>
</evidence>
<evidence type="ECO:0000256" key="7">
    <source>
        <dbReference type="ARBA" id="ARBA00022723"/>
    </source>
</evidence>
<keyword evidence="11" id="KW-0961">Cell wall biogenesis/degradation</keyword>
<dbReference type="AlphaFoldDB" id="A0AAD5WRK0"/>
<evidence type="ECO:0000256" key="1">
    <source>
        <dbReference type="ARBA" id="ARBA00001947"/>
    </source>
</evidence>
<evidence type="ECO:0000256" key="3">
    <source>
        <dbReference type="ARBA" id="ARBA00004613"/>
    </source>
</evidence>
<dbReference type="FunFam" id="3.40.630.10:FF:000060">
    <property type="entry name" value="Putative metallocarboxypeptidase ecm14"/>
    <property type="match status" value="1"/>
</dbReference>
<keyword evidence="18" id="KW-0378">Hydrolase</keyword>
<dbReference type="SMART" id="SM00631">
    <property type="entry name" value="Zn_pept"/>
    <property type="match status" value="1"/>
</dbReference>
<dbReference type="GO" id="GO:0005773">
    <property type="term" value="C:vacuole"/>
    <property type="evidence" value="ECO:0007669"/>
    <property type="project" value="UniProtKB-SubCell"/>
</dbReference>
<keyword evidence="10" id="KW-1015">Disulfide bond</keyword>
<keyword evidence="19" id="KW-1185">Reference proteome</keyword>
<dbReference type="GO" id="GO:0071555">
    <property type="term" value="P:cell wall organization"/>
    <property type="evidence" value="ECO:0007669"/>
    <property type="project" value="UniProtKB-KW"/>
</dbReference>
<keyword evidence="18" id="KW-0645">Protease</keyword>
<feature type="domain" description="Peptidase M14" evidence="17">
    <location>
        <begin position="210"/>
        <end position="531"/>
    </location>
</feature>
<gene>
    <name evidence="18" type="ORF">MKZ38_001979</name>
</gene>
<evidence type="ECO:0000256" key="12">
    <source>
        <dbReference type="ARBA" id="ARBA00025210"/>
    </source>
</evidence>
<evidence type="ECO:0000313" key="19">
    <source>
        <dbReference type="Proteomes" id="UP001201980"/>
    </source>
</evidence>
<evidence type="ECO:0000256" key="13">
    <source>
        <dbReference type="ARBA" id="ARBA00026187"/>
    </source>
</evidence>
<evidence type="ECO:0000256" key="11">
    <source>
        <dbReference type="ARBA" id="ARBA00023316"/>
    </source>
</evidence>
<comment type="caution">
    <text evidence="15">Lacks conserved residue(s) required for the propagation of feature annotation.</text>
</comment>
<dbReference type="GO" id="GO:0005576">
    <property type="term" value="C:extracellular region"/>
    <property type="evidence" value="ECO:0007669"/>
    <property type="project" value="UniProtKB-SubCell"/>
</dbReference>
<name>A0AAD5WRK0_9PEZI</name>
<dbReference type="PANTHER" id="PTHR11705">
    <property type="entry name" value="PROTEASE FAMILY M14 CARBOXYPEPTIDASE A,B"/>
    <property type="match status" value="1"/>
</dbReference>
<evidence type="ECO:0000256" key="15">
    <source>
        <dbReference type="PROSITE-ProRule" id="PRU01379"/>
    </source>
</evidence>
<comment type="subcellular location">
    <subcellularLocation>
        <location evidence="3">Secreted</location>
    </subcellularLocation>
    <subcellularLocation>
        <location evidence="2">Vacuole</location>
    </subcellularLocation>
</comment>
<evidence type="ECO:0000313" key="18">
    <source>
        <dbReference type="EMBL" id="KAJ2901312.1"/>
    </source>
</evidence>
<evidence type="ECO:0000256" key="16">
    <source>
        <dbReference type="SAM" id="Phobius"/>
    </source>
</evidence>
<dbReference type="PROSITE" id="PS52035">
    <property type="entry name" value="PEPTIDASE_M14"/>
    <property type="match status" value="1"/>
</dbReference>
<keyword evidence="8" id="KW-0732">Signal</keyword>
<keyword evidence="16" id="KW-1133">Transmembrane helix</keyword>
<evidence type="ECO:0000256" key="8">
    <source>
        <dbReference type="ARBA" id="ARBA00022729"/>
    </source>
</evidence>
<keyword evidence="7" id="KW-0479">Metal-binding</keyword>
<keyword evidence="5" id="KW-0964">Secreted</keyword>
<comment type="similarity">
    <text evidence="4 15">Belongs to the peptidase M14 family.</text>
</comment>
<comment type="caution">
    <text evidence="18">The sequence shown here is derived from an EMBL/GenBank/DDBJ whole genome shotgun (WGS) entry which is preliminary data.</text>
</comment>
<dbReference type="CDD" id="cd03860">
    <property type="entry name" value="M14_CP_A-B_like"/>
    <property type="match status" value="1"/>
</dbReference>